<reference evidence="5" key="1">
    <citation type="journal article" date="2019" name="Int. J. Syst. Evol. Microbiol.">
        <title>The Global Catalogue of Microorganisms (GCM) 10K type strain sequencing project: providing services to taxonomists for standard genome sequencing and annotation.</title>
        <authorList>
            <consortium name="The Broad Institute Genomics Platform"/>
            <consortium name="The Broad Institute Genome Sequencing Center for Infectious Disease"/>
            <person name="Wu L."/>
            <person name="Ma J."/>
        </authorList>
    </citation>
    <scope>NUCLEOTIDE SEQUENCE [LARGE SCALE GENOMIC DNA]</scope>
    <source>
        <strain evidence="5">TBRC 1276</strain>
    </source>
</reference>
<dbReference type="SMART" id="SM00421">
    <property type="entry name" value="HTH_LUXR"/>
    <property type="match status" value="1"/>
</dbReference>
<evidence type="ECO:0000313" key="4">
    <source>
        <dbReference type="EMBL" id="MFC4009827.1"/>
    </source>
</evidence>
<dbReference type="PANTHER" id="PTHR16305">
    <property type="entry name" value="TESTICULAR SOLUBLE ADENYLYL CYCLASE"/>
    <property type="match status" value="1"/>
</dbReference>
<evidence type="ECO:0000256" key="2">
    <source>
        <dbReference type="ARBA" id="ARBA00022840"/>
    </source>
</evidence>
<dbReference type="InterPro" id="IPR011990">
    <property type="entry name" value="TPR-like_helical_dom_sf"/>
</dbReference>
<evidence type="ECO:0000256" key="1">
    <source>
        <dbReference type="ARBA" id="ARBA00022741"/>
    </source>
</evidence>
<keyword evidence="2" id="KW-0067">ATP-binding</keyword>
<dbReference type="PRINTS" id="PR00038">
    <property type="entry name" value="HTHLUXR"/>
</dbReference>
<dbReference type="InterPro" id="IPR016032">
    <property type="entry name" value="Sig_transdc_resp-reg_C-effctor"/>
</dbReference>
<comment type="caution">
    <text evidence="4">The sequence shown here is derived from an EMBL/GenBank/DDBJ whole genome shotgun (WGS) entry which is preliminary data.</text>
</comment>
<dbReference type="Pfam" id="PF00196">
    <property type="entry name" value="GerE"/>
    <property type="match status" value="1"/>
</dbReference>
<dbReference type="InterPro" id="IPR027417">
    <property type="entry name" value="P-loop_NTPase"/>
</dbReference>
<dbReference type="SUPFAM" id="SSF46894">
    <property type="entry name" value="C-terminal effector domain of the bipartite response regulators"/>
    <property type="match status" value="1"/>
</dbReference>
<dbReference type="EMBL" id="JBHSBI010000010">
    <property type="protein sequence ID" value="MFC4009827.1"/>
    <property type="molecule type" value="Genomic_DNA"/>
</dbReference>
<dbReference type="PROSITE" id="PS50043">
    <property type="entry name" value="HTH_LUXR_2"/>
    <property type="match status" value="1"/>
</dbReference>
<organism evidence="4 5">
    <name type="scientific">Nonomuraea purpurea</name>
    <dbReference type="NCBI Taxonomy" id="1849276"/>
    <lineage>
        <taxon>Bacteria</taxon>
        <taxon>Bacillati</taxon>
        <taxon>Actinomycetota</taxon>
        <taxon>Actinomycetes</taxon>
        <taxon>Streptosporangiales</taxon>
        <taxon>Streptosporangiaceae</taxon>
        <taxon>Nonomuraea</taxon>
    </lineage>
</organism>
<keyword evidence="5" id="KW-1185">Reference proteome</keyword>
<proteinExistence type="predicted"/>
<name>A0ABV8G756_9ACTN</name>
<evidence type="ECO:0000259" key="3">
    <source>
        <dbReference type="PROSITE" id="PS50043"/>
    </source>
</evidence>
<dbReference type="Pfam" id="PF13191">
    <property type="entry name" value="AAA_16"/>
    <property type="match status" value="1"/>
</dbReference>
<dbReference type="PANTHER" id="PTHR16305:SF35">
    <property type="entry name" value="TRANSCRIPTIONAL ACTIVATOR DOMAIN"/>
    <property type="match status" value="1"/>
</dbReference>
<dbReference type="Gene3D" id="1.10.10.10">
    <property type="entry name" value="Winged helix-like DNA-binding domain superfamily/Winged helix DNA-binding domain"/>
    <property type="match status" value="1"/>
</dbReference>
<dbReference type="RefSeq" id="WP_379529846.1">
    <property type="nucleotide sequence ID" value="NZ_JBHSBI010000010.1"/>
</dbReference>
<accession>A0ABV8G756</accession>
<feature type="domain" description="HTH luxR-type" evidence="3">
    <location>
        <begin position="837"/>
        <end position="902"/>
    </location>
</feature>
<sequence>MLYGRTTEITAIDAVISRARDGAGGALVLRGEAGVGKTALLDLAASGGGAMRVLRTTGVEPESDLAFAALHQLLWPVTGLLDALPEPQRAAVRGALGLDAAASGDRFLLAAGVLSLLAEAAAPDGLLCVIDDFQWVDRASADALLFAARRLGAERIAMLLAVRDDTPVTGTASLKGARGDAPVTGTASVKGARGDVSVKGVPSVDVGGLAEPAAAELLGDAVHASVKRDLVALTGGNPLALRETARFLTSAQLAGREPLPDPLPGGAQLFGERVAALSEAARQVALVAAVEGDLDLVLRAADRLGAGRAALHELEAAGLAAVSGARVRFGHPLVRSAVYEAATPAHHRAAHALLAELADGDRRAWHLAGAALGQDETVAAALTRTAARARDRGGYGDAATALVRAAELTPAALTRAERLKDAAVAAWLAGRPGQAESLLAEAREHAGAGAALAMEIAQLRGRFELNSGSAAEALRVLAAGETLEMLADASEAASYVGDTAAIVEIGRRAAAFPEGFLRDVVTGIGAMLADGSGHGPLRRALARAGELEEAAEFMWAAAAASYLGEADLSAELVERAGRVARVSGMVGQLPVVLEFVATAERLAGRLAQSRAVSEEGLELAKEAGYRNTEAAHLANLAVLAALRGEEAACERHAREALAIAVPHRVGMRAGVASYALAMLDLGLGRHAAAHDRFSAIAAAGPGLSNPTVVWRSTPDRIEAAVGAGDPDGARAALAAYERWSAHAETAESRALLARCRGLLSPDAEPLEEALRLHANPFEAARTALLLGERLRRAHRPGEARAHLRGALETFQRAGAEPWARRAHGELRAAGESAPSAPATVLDALTPQELRIAGLVADGLSSKQIAARLFLSPRTVEYHLYKIYPKLGIGSRTDLVRLVVLQKAPASGQDML</sequence>
<protein>
    <submittedName>
        <fullName evidence="4">AAA family ATPase</fullName>
    </submittedName>
</protein>
<dbReference type="Proteomes" id="UP001595851">
    <property type="component" value="Unassembled WGS sequence"/>
</dbReference>
<dbReference type="InterPro" id="IPR036388">
    <property type="entry name" value="WH-like_DNA-bd_sf"/>
</dbReference>
<dbReference type="SUPFAM" id="SSF48452">
    <property type="entry name" value="TPR-like"/>
    <property type="match status" value="1"/>
</dbReference>
<dbReference type="SUPFAM" id="SSF52540">
    <property type="entry name" value="P-loop containing nucleoside triphosphate hydrolases"/>
    <property type="match status" value="1"/>
</dbReference>
<keyword evidence="1" id="KW-0547">Nucleotide-binding</keyword>
<dbReference type="CDD" id="cd06170">
    <property type="entry name" value="LuxR_C_like"/>
    <property type="match status" value="1"/>
</dbReference>
<dbReference type="InterPro" id="IPR041664">
    <property type="entry name" value="AAA_16"/>
</dbReference>
<dbReference type="InterPro" id="IPR000792">
    <property type="entry name" value="Tscrpt_reg_LuxR_C"/>
</dbReference>
<evidence type="ECO:0000313" key="5">
    <source>
        <dbReference type="Proteomes" id="UP001595851"/>
    </source>
</evidence>
<gene>
    <name evidence="4" type="ORF">ACFOY2_21540</name>
</gene>